<sequence length="60" mass="6970">MSVFFNGGNLVKRISKKHRKPILFFVIILLFVAGLLDIKYEGLFFQLLPHSIQSYLAKIF</sequence>
<reference evidence="3" key="1">
    <citation type="submission" date="2016-05" db="EMBL/GenBank/DDBJ databases">
        <authorList>
            <person name="Liu B."/>
            <person name="Wang J."/>
            <person name="Zhu Y."/>
            <person name="Liu G."/>
            <person name="Chen Q."/>
            <person name="Chen Z."/>
            <person name="Lan J."/>
            <person name="Che J."/>
            <person name="Ge C."/>
            <person name="Shi H."/>
            <person name="Pan Z."/>
            <person name="Liu X."/>
        </authorList>
    </citation>
    <scope>NUCLEOTIDE SEQUENCE [LARGE SCALE GENOMIC DNA]</scope>
    <source>
        <strain evidence="3">FJAT-27215</strain>
    </source>
</reference>
<feature type="transmembrane region" description="Helical" evidence="1">
    <location>
        <begin position="21"/>
        <end position="40"/>
    </location>
</feature>
<accession>A0A1B9B7V5</accession>
<evidence type="ECO:0000256" key="1">
    <source>
        <dbReference type="SAM" id="Phobius"/>
    </source>
</evidence>
<gene>
    <name evidence="2" type="ORF">A8F95_18280</name>
</gene>
<organism evidence="2 3">
    <name type="scientific">Pseudobacillus wudalianchiensis</name>
    <dbReference type="NCBI Taxonomy" id="1743143"/>
    <lineage>
        <taxon>Bacteria</taxon>
        <taxon>Bacillati</taxon>
        <taxon>Bacillota</taxon>
        <taxon>Bacilli</taxon>
        <taxon>Bacillales</taxon>
        <taxon>Bacillaceae</taxon>
        <taxon>Pseudobacillus</taxon>
    </lineage>
</organism>
<dbReference type="Proteomes" id="UP000092578">
    <property type="component" value="Unassembled WGS sequence"/>
</dbReference>
<keyword evidence="1" id="KW-0472">Membrane</keyword>
<comment type="caution">
    <text evidence="2">The sequence shown here is derived from an EMBL/GenBank/DDBJ whole genome shotgun (WGS) entry which is preliminary data.</text>
</comment>
<dbReference type="AlphaFoldDB" id="A0A1B9B7V5"/>
<name>A0A1B9B7V5_9BACI</name>
<proteinExistence type="predicted"/>
<dbReference type="EMBL" id="MAYT01000002">
    <property type="protein sequence ID" value="OCA92165.1"/>
    <property type="molecule type" value="Genomic_DNA"/>
</dbReference>
<evidence type="ECO:0000313" key="3">
    <source>
        <dbReference type="Proteomes" id="UP000092578"/>
    </source>
</evidence>
<keyword evidence="3" id="KW-1185">Reference proteome</keyword>
<protein>
    <submittedName>
        <fullName evidence="2">Uncharacterized protein</fullName>
    </submittedName>
</protein>
<evidence type="ECO:0000313" key="2">
    <source>
        <dbReference type="EMBL" id="OCA92165.1"/>
    </source>
</evidence>
<keyword evidence="1" id="KW-1133">Transmembrane helix</keyword>
<keyword evidence="1" id="KW-0812">Transmembrane</keyword>